<evidence type="ECO:0000313" key="2">
    <source>
        <dbReference type="EMBL" id="KAK1616489.1"/>
    </source>
</evidence>
<dbReference type="AlphaFoldDB" id="A0AAD8VRF1"/>
<dbReference type="EMBL" id="JAUUTY010000006">
    <property type="protein sequence ID" value="KAK1616489.1"/>
    <property type="molecule type" value="Genomic_DNA"/>
</dbReference>
<proteinExistence type="predicted"/>
<evidence type="ECO:0000313" key="3">
    <source>
        <dbReference type="Proteomes" id="UP001231189"/>
    </source>
</evidence>
<keyword evidence="3" id="KW-1185">Reference proteome</keyword>
<gene>
    <name evidence="2" type="ORF">QYE76_022006</name>
</gene>
<organism evidence="2 3">
    <name type="scientific">Lolium multiflorum</name>
    <name type="common">Italian ryegrass</name>
    <name type="synonym">Lolium perenne subsp. multiflorum</name>
    <dbReference type="NCBI Taxonomy" id="4521"/>
    <lineage>
        <taxon>Eukaryota</taxon>
        <taxon>Viridiplantae</taxon>
        <taxon>Streptophyta</taxon>
        <taxon>Embryophyta</taxon>
        <taxon>Tracheophyta</taxon>
        <taxon>Spermatophyta</taxon>
        <taxon>Magnoliopsida</taxon>
        <taxon>Liliopsida</taxon>
        <taxon>Poales</taxon>
        <taxon>Poaceae</taxon>
        <taxon>BOP clade</taxon>
        <taxon>Pooideae</taxon>
        <taxon>Poodae</taxon>
        <taxon>Poeae</taxon>
        <taxon>Poeae Chloroplast Group 2 (Poeae type)</taxon>
        <taxon>Loliodinae</taxon>
        <taxon>Loliinae</taxon>
        <taxon>Lolium</taxon>
    </lineage>
</organism>
<reference evidence="2" key="1">
    <citation type="submission" date="2023-07" db="EMBL/GenBank/DDBJ databases">
        <title>A chromosome-level genome assembly of Lolium multiflorum.</title>
        <authorList>
            <person name="Chen Y."/>
            <person name="Copetti D."/>
            <person name="Kolliker R."/>
            <person name="Studer B."/>
        </authorList>
    </citation>
    <scope>NUCLEOTIDE SEQUENCE</scope>
    <source>
        <strain evidence="2">02402/16</strain>
        <tissue evidence="2">Leaf</tissue>
    </source>
</reference>
<feature type="region of interest" description="Disordered" evidence="1">
    <location>
        <begin position="61"/>
        <end position="85"/>
    </location>
</feature>
<sequence>MRARTGSAGKQELAAGSMSTHLLNDPLMNEIVNLGSRFIGFRDEAESLKEALRHAEERADNLDEKLKASEEAREKAEKDDAGAEDLRQRLQAAEDALSDREAKLAQRDNDIFTRLKTQSRRFSRKMGEHYHLKQESDEDRVLDSLAILELNCNLAREFLTSAWYAFRRIFPYFFSKTTQPEIFAQLAHHFLVKDDPALAYCQASLKIGVEWTIALVAASGQKVDWVKAAAVKGLNSEKWKALVKDAKLYSKKLIAFLDPKSSASASTPQTEVK</sequence>
<protein>
    <recommendedName>
        <fullName evidence="4">FRIGIDA-like protein</fullName>
    </recommendedName>
</protein>
<evidence type="ECO:0000256" key="1">
    <source>
        <dbReference type="SAM" id="MobiDB-lite"/>
    </source>
</evidence>
<dbReference type="Proteomes" id="UP001231189">
    <property type="component" value="Unassembled WGS sequence"/>
</dbReference>
<evidence type="ECO:0008006" key="4">
    <source>
        <dbReference type="Google" id="ProtNLM"/>
    </source>
</evidence>
<accession>A0AAD8VRF1</accession>
<name>A0AAD8VRF1_LOLMU</name>
<comment type="caution">
    <text evidence="2">The sequence shown here is derived from an EMBL/GenBank/DDBJ whole genome shotgun (WGS) entry which is preliminary data.</text>
</comment>